<feature type="region of interest" description="Disordered" evidence="1">
    <location>
        <begin position="1"/>
        <end position="65"/>
    </location>
</feature>
<feature type="domain" description="MAGE" evidence="2">
    <location>
        <begin position="135"/>
        <end position="332"/>
    </location>
</feature>
<dbReference type="SMART" id="SM01392">
    <property type="entry name" value="MAGE_N"/>
    <property type="match status" value="1"/>
</dbReference>
<dbReference type="Proteomes" id="UP000028990">
    <property type="component" value="Unassembled WGS sequence"/>
</dbReference>
<dbReference type="GO" id="GO:0005634">
    <property type="term" value="C:nucleus"/>
    <property type="evidence" value="ECO:0007669"/>
    <property type="project" value="TreeGrafter"/>
</dbReference>
<evidence type="ECO:0000313" key="3">
    <source>
        <dbReference type="EMBL" id="KFO31451.1"/>
    </source>
</evidence>
<dbReference type="GO" id="GO:0000122">
    <property type="term" value="P:negative regulation of transcription by RNA polymerase II"/>
    <property type="evidence" value="ECO:0007669"/>
    <property type="project" value="TreeGrafter"/>
</dbReference>
<organism evidence="3 4">
    <name type="scientific">Fukomys damarensis</name>
    <name type="common">Damaraland mole rat</name>
    <name type="synonym">Cryptomys damarensis</name>
    <dbReference type="NCBI Taxonomy" id="885580"/>
    <lineage>
        <taxon>Eukaryota</taxon>
        <taxon>Metazoa</taxon>
        <taxon>Chordata</taxon>
        <taxon>Craniata</taxon>
        <taxon>Vertebrata</taxon>
        <taxon>Euteleostomi</taxon>
        <taxon>Mammalia</taxon>
        <taxon>Eutheria</taxon>
        <taxon>Euarchontoglires</taxon>
        <taxon>Glires</taxon>
        <taxon>Rodentia</taxon>
        <taxon>Hystricomorpha</taxon>
        <taxon>Bathyergidae</taxon>
        <taxon>Fukomys</taxon>
    </lineage>
</organism>
<dbReference type="eggNOG" id="KOG4562">
    <property type="taxonomic scope" value="Eukaryota"/>
</dbReference>
<dbReference type="OMA" id="REASECT"/>
<dbReference type="Gene3D" id="1.10.10.1200">
    <property type="entry name" value="MAGE homology domain, winged helix WH1 motif"/>
    <property type="match status" value="1"/>
</dbReference>
<proteinExistence type="predicted"/>
<reference evidence="3 4" key="1">
    <citation type="submission" date="2013-11" db="EMBL/GenBank/DDBJ databases">
        <title>The Damaraland mole rat (Fukomys damarensis) genome and evolution of African mole rats.</title>
        <authorList>
            <person name="Gladyshev V.N."/>
            <person name="Fang X."/>
        </authorList>
    </citation>
    <scope>NUCLEOTIDE SEQUENCE [LARGE SCALE GENOMIC DNA]</scope>
    <source>
        <tissue evidence="3">Liver</tissue>
    </source>
</reference>
<dbReference type="Gene3D" id="1.10.10.1210">
    <property type="entry name" value="MAGE homology domain, winged helix WH2 motif"/>
    <property type="match status" value="1"/>
</dbReference>
<dbReference type="InterPro" id="IPR021072">
    <property type="entry name" value="MAGE_N"/>
</dbReference>
<evidence type="ECO:0000313" key="4">
    <source>
        <dbReference type="Proteomes" id="UP000028990"/>
    </source>
</evidence>
<dbReference type="FunFam" id="1.10.10.1210:FF:000001">
    <property type="entry name" value="melanoma-associated antigen D1"/>
    <property type="match status" value="1"/>
</dbReference>
<dbReference type="InterPro" id="IPR002190">
    <property type="entry name" value="MHD_dom"/>
</dbReference>
<feature type="region of interest" description="Disordered" evidence="1">
    <location>
        <begin position="98"/>
        <end position="125"/>
    </location>
</feature>
<dbReference type="GO" id="GO:0042826">
    <property type="term" value="F:histone deacetylase binding"/>
    <property type="evidence" value="ECO:0007669"/>
    <property type="project" value="TreeGrafter"/>
</dbReference>
<dbReference type="AlphaFoldDB" id="A0A091E8G0"/>
<evidence type="ECO:0000256" key="1">
    <source>
        <dbReference type="SAM" id="MobiDB-lite"/>
    </source>
</evidence>
<gene>
    <name evidence="3" type="ORF">H920_07145</name>
</gene>
<dbReference type="InterPro" id="IPR037445">
    <property type="entry name" value="MAGE"/>
</dbReference>
<dbReference type="InterPro" id="IPR041899">
    <property type="entry name" value="MAGE_WH2"/>
</dbReference>
<dbReference type="EMBL" id="KN122277">
    <property type="protein sequence ID" value="KFO31451.1"/>
    <property type="molecule type" value="Genomic_DNA"/>
</dbReference>
<dbReference type="SMART" id="SM01373">
    <property type="entry name" value="MAGE"/>
    <property type="match status" value="1"/>
</dbReference>
<feature type="compositionally biased region" description="Low complexity" evidence="1">
    <location>
        <begin position="39"/>
        <end position="65"/>
    </location>
</feature>
<dbReference type="PROSITE" id="PS50838">
    <property type="entry name" value="MAGE"/>
    <property type="match status" value="1"/>
</dbReference>
<dbReference type="STRING" id="885580.ENSFDAP00000014586"/>
<sequence>MSRSRKRRCTVLEDDPETQSDIQQLIESRVPVDVEEDSSSSSTCSSSFPLSTCSSSLTPSTSFSHSPVVSSSSEDFAVAGSPVLPESTQGACSSFSTLASTPWSSPDEGSFSQSREDPSTSQLLPSAEGLSSFEKDAMVTNLVNFLLFKYYMKELVSKAEILNIIKSCNCYSQVFSEASECMQLIFGIDLRDVDNLGHTYDLVTCLGISYDGMSSKVQGFPKTGLLILILSIIFLQDDSVPEEDIWQTLNVMGIWAGMEHFIYGEPRRLILEDFVQEQYLVYWQVPNSEPARYEFVWGPRAHAETSKMKVLKFLASISKADPRSFGERYEEALRDEDQRALSTFMATTLADASSSASGGF</sequence>
<dbReference type="PANTHER" id="PTHR11736:SF153">
    <property type="entry name" value="MELANOMA-ASSOCIATED ANTIGEN 10"/>
    <property type="match status" value="1"/>
</dbReference>
<evidence type="ECO:0000259" key="2">
    <source>
        <dbReference type="PROSITE" id="PS50838"/>
    </source>
</evidence>
<dbReference type="InterPro" id="IPR041898">
    <property type="entry name" value="MAGE_WH1"/>
</dbReference>
<accession>A0A091E8G0</accession>
<name>A0A091E8G0_FUKDA</name>
<protein>
    <submittedName>
        <fullName evidence="3">Melanoma-associated antigen 10</fullName>
    </submittedName>
</protein>
<keyword evidence="4" id="KW-1185">Reference proteome</keyword>
<dbReference type="Pfam" id="PF01454">
    <property type="entry name" value="MAGE"/>
    <property type="match status" value="1"/>
</dbReference>
<dbReference type="Pfam" id="PF12440">
    <property type="entry name" value="MAGE_N"/>
    <property type="match status" value="1"/>
</dbReference>
<dbReference type="PANTHER" id="PTHR11736">
    <property type="entry name" value="MELANOMA-ASSOCIATED ANTIGEN MAGE ANTIGEN"/>
    <property type="match status" value="1"/>
</dbReference>